<evidence type="ECO:0000256" key="2">
    <source>
        <dbReference type="ARBA" id="ARBA00022475"/>
    </source>
</evidence>
<dbReference type="GO" id="GO:0005886">
    <property type="term" value="C:plasma membrane"/>
    <property type="evidence" value="ECO:0007669"/>
    <property type="project" value="UniProtKB-SubCell"/>
</dbReference>
<comment type="subcellular location">
    <subcellularLocation>
        <location evidence="1">Cell membrane</location>
        <topology evidence="1">Multi-pass membrane protein</topology>
    </subcellularLocation>
</comment>
<protein>
    <submittedName>
        <fullName evidence="10">Mannosyltransferase</fullName>
    </submittedName>
</protein>
<dbReference type="GO" id="GO:0009103">
    <property type="term" value="P:lipopolysaccharide biosynthetic process"/>
    <property type="evidence" value="ECO:0007669"/>
    <property type="project" value="UniProtKB-ARBA"/>
</dbReference>
<evidence type="ECO:0000256" key="1">
    <source>
        <dbReference type="ARBA" id="ARBA00004651"/>
    </source>
</evidence>
<feature type="transmembrane region" description="Helical" evidence="9">
    <location>
        <begin position="46"/>
        <end position="68"/>
    </location>
</feature>
<keyword evidence="3 10" id="KW-0328">Glycosyltransferase</keyword>
<accession>A0A1A8ZII5</accession>
<dbReference type="RefSeq" id="WP_091193322.1">
    <property type="nucleotide sequence ID" value="NZ_LT594324.1"/>
</dbReference>
<dbReference type="PANTHER" id="PTHR33908:SF11">
    <property type="entry name" value="MEMBRANE PROTEIN"/>
    <property type="match status" value="1"/>
</dbReference>
<evidence type="ECO:0000256" key="4">
    <source>
        <dbReference type="ARBA" id="ARBA00022679"/>
    </source>
</evidence>
<dbReference type="OrthoDB" id="5318634at2"/>
<evidence type="ECO:0000256" key="5">
    <source>
        <dbReference type="ARBA" id="ARBA00022692"/>
    </source>
</evidence>
<evidence type="ECO:0000256" key="9">
    <source>
        <dbReference type="SAM" id="Phobius"/>
    </source>
</evidence>
<dbReference type="InterPro" id="IPR050297">
    <property type="entry name" value="LipidA_mod_glycosyltrf_83"/>
</dbReference>
<reference evidence="10 11" key="1">
    <citation type="submission" date="2016-06" db="EMBL/GenBank/DDBJ databases">
        <authorList>
            <person name="Kjaerup R.B."/>
            <person name="Dalgaard T.S."/>
            <person name="Juul-Madsen H.R."/>
        </authorList>
    </citation>
    <scope>NUCLEOTIDE SEQUENCE [LARGE SCALE GENOMIC DNA]</scope>
    <source>
        <strain evidence="10 11">DSM 45248</strain>
    </source>
</reference>
<gene>
    <name evidence="10" type="ORF">GA0070621_1850</name>
</gene>
<evidence type="ECO:0000256" key="3">
    <source>
        <dbReference type="ARBA" id="ARBA00022676"/>
    </source>
</evidence>
<feature type="transmembrane region" description="Helical" evidence="9">
    <location>
        <begin position="305"/>
        <end position="328"/>
    </location>
</feature>
<keyword evidence="7 9" id="KW-0472">Membrane</keyword>
<feature type="transmembrane region" description="Helical" evidence="9">
    <location>
        <begin position="202"/>
        <end position="227"/>
    </location>
</feature>
<dbReference type="GO" id="GO:0016763">
    <property type="term" value="F:pentosyltransferase activity"/>
    <property type="evidence" value="ECO:0007669"/>
    <property type="project" value="TreeGrafter"/>
</dbReference>
<evidence type="ECO:0000313" key="11">
    <source>
        <dbReference type="Proteomes" id="UP000198765"/>
    </source>
</evidence>
<organism evidence="10 11">
    <name type="scientific">Micromonospora narathiwatensis</name>
    <dbReference type="NCBI Taxonomy" id="299146"/>
    <lineage>
        <taxon>Bacteria</taxon>
        <taxon>Bacillati</taxon>
        <taxon>Actinomycetota</taxon>
        <taxon>Actinomycetes</taxon>
        <taxon>Micromonosporales</taxon>
        <taxon>Micromonosporaceae</taxon>
        <taxon>Micromonospora</taxon>
    </lineage>
</organism>
<evidence type="ECO:0000313" key="10">
    <source>
        <dbReference type="EMBL" id="SBT43652.1"/>
    </source>
</evidence>
<dbReference type="Proteomes" id="UP000198765">
    <property type="component" value="Chromosome I"/>
</dbReference>
<sequence length="512" mass="54329">MSIDAQTALIPSRRDPVPDTPQADAWDRQGDGGHEERSLATRRRALSTLAWVLPALLVAGLGIVRATWPGQRPEELDHWAFVTRPWAEAMRLLDGLDTTTALYYVGLKGWAELLGTSDFALRLPSVLAMAVATALCARVGTGLATPRVGFIAGLLFALLPTTSRYAQEIGPQALIICLAALATAALVWLFERPKALRVAGYSLVVVLLGVVSAPAVSLVFAHGVAVFVMRRRLFLGWLAGVLVALLPIGAVAYALNSTVFHLGDGKAAALSEVARLPEVLFGVPLLGGILIGLGLLSVSLRKPGIVFTTWAVGTGAVLYLVSSLTPFWNVESLLLTLPAWTLLAAMALNHAPVFRGVVVAVVATVLAVPQQVEIRQPDGHGLAGAEFAAVLTENVKPGDVIVFGPADRDGQIGRDLLARYVRPDARPKDVLAVRAPRTDGALFAEECPDVAKCLGVAPRVWLLRAGATDEPLEGMPATKDGPLRTAYAAERTWQPAGLTLTLFALVPTTARR</sequence>
<name>A0A1A8ZII5_9ACTN</name>
<feature type="transmembrane region" description="Helical" evidence="9">
    <location>
        <begin position="171"/>
        <end position="190"/>
    </location>
</feature>
<feature type="region of interest" description="Disordered" evidence="8">
    <location>
        <begin position="1"/>
        <end position="36"/>
    </location>
</feature>
<evidence type="ECO:0000256" key="7">
    <source>
        <dbReference type="ARBA" id="ARBA00023136"/>
    </source>
</evidence>
<feature type="compositionally biased region" description="Basic and acidic residues" evidence="8">
    <location>
        <begin position="25"/>
        <end position="36"/>
    </location>
</feature>
<keyword evidence="6 9" id="KW-1133">Transmembrane helix</keyword>
<dbReference type="PATRIC" id="fig|299146.4.peg.1909"/>
<feature type="transmembrane region" description="Helical" evidence="9">
    <location>
        <begin position="279"/>
        <end position="298"/>
    </location>
</feature>
<dbReference type="EMBL" id="LT594324">
    <property type="protein sequence ID" value="SBT43652.1"/>
    <property type="molecule type" value="Genomic_DNA"/>
</dbReference>
<keyword evidence="11" id="KW-1185">Reference proteome</keyword>
<keyword evidence="4 10" id="KW-0808">Transferase</keyword>
<evidence type="ECO:0000256" key="6">
    <source>
        <dbReference type="ARBA" id="ARBA00022989"/>
    </source>
</evidence>
<dbReference type="AlphaFoldDB" id="A0A1A8ZII5"/>
<proteinExistence type="predicted"/>
<keyword evidence="2" id="KW-1003">Cell membrane</keyword>
<feature type="transmembrane region" description="Helical" evidence="9">
    <location>
        <begin position="126"/>
        <end position="159"/>
    </location>
</feature>
<evidence type="ECO:0000256" key="8">
    <source>
        <dbReference type="SAM" id="MobiDB-lite"/>
    </source>
</evidence>
<feature type="transmembrane region" description="Helical" evidence="9">
    <location>
        <begin position="234"/>
        <end position="255"/>
    </location>
</feature>
<keyword evidence="5 9" id="KW-0812">Transmembrane</keyword>
<dbReference type="PANTHER" id="PTHR33908">
    <property type="entry name" value="MANNOSYLTRANSFERASE YKCB-RELATED"/>
    <property type="match status" value="1"/>
</dbReference>
<feature type="transmembrane region" description="Helical" evidence="9">
    <location>
        <begin position="340"/>
        <end position="368"/>
    </location>
</feature>